<dbReference type="InterPro" id="IPR038665">
    <property type="entry name" value="Voltage-dep_anion_channel_sf"/>
</dbReference>
<evidence type="ECO:0000256" key="6">
    <source>
        <dbReference type="ARBA" id="ARBA00022692"/>
    </source>
</evidence>
<keyword evidence="9 10" id="KW-0472">Membrane</keyword>
<feature type="transmembrane region" description="Helical" evidence="10">
    <location>
        <begin position="340"/>
        <end position="360"/>
    </location>
</feature>
<evidence type="ECO:0000256" key="10">
    <source>
        <dbReference type="SAM" id="Phobius"/>
    </source>
</evidence>
<dbReference type="Gene3D" id="1.50.10.150">
    <property type="entry name" value="Voltage-dependent anion channel"/>
    <property type="match status" value="1"/>
</dbReference>
<feature type="transmembrane region" description="Helical" evidence="10">
    <location>
        <begin position="279"/>
        <end position="296"/>
    </location>
</feature>
<feature type="transmembrane region" description="Helical" evidence="10">
    <location>
        <begin position="170"/>
        <end position="192"/>
    </location>
</feature>
<dbReference type="Pfam" id="PF03595">
    <property type="entry name" value="SLAC1"/>
    <property type="match status" value="1"/>
</dbReference>
<dbReference type="PANTHER" id="PTHR31269">
    <property type="entry name" value="S-TYPE ANION CHANNEL SLAH3"/>
    <property type="match status" value="1"/>
</dbReference>
<evidence type="ECO:0000313" key="12">
    <source>
        <dbReference type="Proteomes" id="UP000236161"/>
    </source>
</evidence>
<reference evidence="11 12" key="1">
    <citation type="journal article" date="2017" name="Nature">
        <title>The Apostasia genome and the evolution of orchids.</title>
        <authorList>
            <person name="Zhang G.Q."/>
            <person name="Liu K.W."/>
            <person name="Li Z."/>
            <person name="Lohaus R."/>
            <person name="Hsiao Y.Y."/>
            <person name="Niu S.C."/>
            <person name="Wang J.Y."/>
            <person name="Lin Y.C."/>
            <person name="Xu Q."/>
            <person name="Chen L.J."/>
            <person name="Yoshida K."/>
            <person name="Fujiwara S."/>
            <person name="Wang Z.W."/>
            <person name="Zhang Y.Q."/>
            <person name="Mitsuda N."/>
            <person name="Wang M."/>
            <person name="Liu G.H."/>
            <person name="Pecoraro L."/>
            <person name="Huang H.X."/>
            <person name="Xiao X.J."/>
            <person name="Lin M."/>
            <person name="Wu X.Y."/>
            <person name="Wu W.L."/>
            <person name="Chen Y.Y."/>
            <person name="Chang S.B."/>
            <person name="Sakamoto S."/>
            <person name="Ohme-Takagi M."/>
            <person name="Yagi M."/>
            <person name="Zeng S.J."/>
            <person name="Shen C.Y."/>
            <person name="Yeh C.M."/>
            <person name="Luo Y.B."/>
            <person name="Tsai W.C."/>
            <person name="Van de Peer Y."/>
            <person name="Liu Z.J."/>
        </authorList>
    </citation>
    <scope>NUCLEOTIDE SEQUENCE [LARGE SCALE GENOMIC DNA]</scope>
    <source>
        <strain evidence="12">cv. Shenzhen</strain>
        <tissue evidence="11">Stem</tissue>
    </source>
</reference>
<dbReference type="OrthoDB" id="1099at2759"/>
<feature type="transmembrane region" description="Helical" evidence="10">
    <location>
        <begin position="250"/>
        <end position="267"/>
    </location>
</feature>
<evidence type="ECO:0000256" key="5">
    <source>
        <dbReference type="ARBA" id="ARBA00022475"/>
    </source>
</evidence>
<dbReference type="InterPro" id="IPR004695">
    <property type="entry name" value="SLAC1/Mae1/Ssu1/TehA"/>
</dbReference>
<dbReference type="PANTHER" id="PTHR31269:SF2">
    <property type="entry name" value="S-TYPE ANION CHANNEL SLAH3"/>
    <property type="match status" value="1"/>
</dbReference>
<comment type="similarity">
    <text evidence="3">Belongs to the SLAC1 S-type anion channel family.</text>
</comment>
<dbReference type="GO" id="GO:0006873">
    <property type="term" value="P:intracellular monoatomic ion homeostasis"/>
    <property type="evidence" value="ECO:0007669"/>
    <property type="project" value="InterPro"/>
</dbReference>
<organism evidence="11 12">
    <name type="scientific">Apostasia shenzhenica</name>
    <dbReference type="NCBI Taxonomy" id="1088818"/>
    <lineage>
        <taxon>Eukaryota</taxon>
        <taxon>Viridiplantae</taxon>
        <taxon>Streptophyta</taxon>
        <taxon>Embryophyta</taxon>
        <taxon>Tracheophyta</taxon>
        <taxon>Spermatophyta</taxon>
        <taxon>Magnoliopsida</taxon>
        <taxon>Liliopsida</taxon>
        <taxon>Asparagales</taxon>
        <taxon>Orchidaceae</taxon>
        <taxon>Apostasioideae</taxon>
        <taxon>Apostasia</taxon>
    </lineage>
</organism>
<comment type="subcellular location">
    <subcellularLocation>
        <location evidence="2">Cell membrane</location>
    </subcellularLocation>
    <subcellularLocation>
        <location evidence="1">Endomembrane system</location>
        <topology evidence="1">Multi-pass membrane protein</topology>
    </subcellularLocation>
</comment>
<keyword evidence="4" id="KW-0813">Transport</keyword>
<evidence type="ECO:0000256" key="3">
    <source>
        <dbReference type="ARBA" id="ARBA00007808"/>
    </source>
</evidence>
<sequence>MVNQFGGATLKYASHNLETPSGADYDSEGNETHSQILKRWNSIVGCNHVEITSQTEAVSISMPASPNPRKVGKTKPIEMKHKNKAEAGRRISKADGYSTFKTRSVQFERQIPNLRRMPWSKTEAKNSEVEEEAEALPAAERYFDALEGPELESLKASEKLLLPEDEKWPFLLRVPISTFGIALGLSIQALLWKTMATSPAMRFLHVKLAANYVVWCFAIAAMILVASVYLLKTAVFFEAVRREFSHPVRVNFFFAPWIGCILLVVSSPPPVARHLQHEAVWYVLMTPVLILHLKIYGEWMMGGERTLSKVANPLNHLPLAGNFSVALLGSFVGLKEWPVFFFSVGLAHYVVLFVTLYQRLPTNQTLPKELHPVFFLFIAVPSLACLSWTMIAGTFDLVSRIAYFLAMFLYASLVLPCLVGLHSSYEQCFNCHHHIYCSCYQSLHKDPLCGTLFYFDSHRPIAVGLHRHPRFRIPHPLPQRHRHCHHGEEVTIEEEEEEEEYLK</sequence>
<evidence type="ECO:0000256" key="2">
    <source>
        <dbReference type="ARBA" id="ARBA00004236"/>
    </source>
</evidence>
<proteinExistence type="inferred from homology"/>
<gene>
    <name evidence="11" type="primary">SLAH2</name>
    <name evidence="11" type="ORF">AXF42_Ash000292</name>
</gene>
<evidence type="ECO:0000256" key="8">
    <source>
        <dbReference type="ARBA" id="ARBA00023065"/>
    </source>
</evidence>
<name>A0A2I0AFW1_9ASPA</name>
<dbReference type="GO" id="GO:0012505">
    <property type="term" value="C:endomembrane system"/>
    <property type="evidence" value="ECO:0007669"/>
    <property type="project" value="UniProtKB-SubCell"/>
</dbReference>
<keyword evidence="6 10" id="KW-0812">Transmembrane</keyword>
<evidence type="ECO:0000313" key="11">
    <source>
        <dbReference type="EMBL" id="PKA54459.1"/>
    </source>
</evidence>
<evidence type="ECO:0000256" key="1">
    <source>
        <dbReference type="ARBA" id="ARBA00004127"/>
    </source>
</evidence>
<keyword evidence="8" id="KW-0406">Ion transport</keyword>
<dbReference type="Proteomes" id="UP000236161">
    <property type="component" value="Unassembled WGS sequence"/>
</dbReference>
<dbReference type="GO" id="GO:0008308">
    <property type="term" value="F:voltage-gated monoatomic anion channel activity"/>
    <property type="evidence" value="ECO:0007669"/>
    <property type="project" value="InterPro"/>
</dbReference>
<dbReference type="AlphaFoldDB" id="A0A2I0AFW1"/>
<keyword evidence="12" id="KW-1185">Reference proteome</keyword>
<dbReference type="EMBL" id="KZ451982">
    <property type="protein sequence ID" value="PKA54459.1"/>
    <property type="molecule type" value="Genomic_DNA"/>
</dbReference>
<protein>
    <submittedName>
        <fullName evidence="11">S-type anion channel SLAH2</fullName>
    </submittedName>
</protein>
<feature type="transmembrane region" description="Helical" evidence="10">
    <location>
        <begin position="212"/>
        <end position="230"/>
    </location>
</feature>
<dbReference type="InterPro" id="IPR030183">
    <property type="entry name" value="SLAC/SLAH"/>
</dbReference>
<accession>A0A2I0AFW1</accession>
<dbReference type="CDD" id="cd09323">
    <property type="entry name" value="TDT_SLAC1_like"/>
    <property type="match status" value="1"/>
</dbReference>
<evidence type="ECO:0000256" key="7">
    <source>
        <dbReference type="ARBA" id="ARBA00022989"/>
    </source>
</evidence>
<feature type="transmembrane region" description="Helical" evidence="10">
    <location>
        <begin position="372"/>
        <end position="395"/>
    </location>
</feature>
<evidence type="ECO:0000256" key="9">
    <source>
        <dbReference type="ARBA" id="ARBA00023136"/>
    </source>
</evidence>
<evidence type="ECO:0000256" key="4">
    <source>
        <dbReference type="ARBA" id="ARBA00022448"/>
    </source>
</evidence>
<dbReference type="GO" id="GO:0005886">
    <property type="term" value="C:plasma membrane"/>
    <property type="evidence" value="ECO:0007669"/>
    <property type="project" value="UniProtKB-SubCell"/>
</dbReference>
<keyword evidence="7 10" id="KW-1133">Transmembrane helix</keyword>
<keyword evidence="5" id="KW-1003">Cell membrane</keyword>
<feature type="transmembrane region" description="Helical" evidence="10">
    <location>
        <begin position="401"/>
        <end position="421"/>
    </location>
</feature>